<feature type="transmembrane region" description="Helical" evidence="6">
    <location>
        <begin position="48"/>
        <end position="67"/>
    </location>
</feature>
<evidence type="ECO:0000256" key="5">
    <source>
        <dbReference type="ARBA" id="ARBA00023136"/>
    </source>
</evidence>
<keyword evidence="4 6" id="KW-1133">Transmembrane helix</keyword>
<dbReference type="SUPFAM" id="SSF56112">
    <property type="entry name" value="Protein kinase-like (PK-like)"/>
    <property type="match status" value="1"/>
</dbReference>
<feature type="transmembrane region" description="Helical" evidence="6">
    <location>
        <begin position="87"/>
        <end position="108"/>
    </location>
</feature>
<feature type="transmembrane region" description="Helical" evidence="6">
    <location>
        <begin position="708"/>
        <end position="730"/>
    </location>
</feature>
<name>A0ABY2E0U0_9MICO</name>
<organism evidence="7 8">
    <name type="scientific">Occultella glacieicola</name>
    <dbReference type="NCBI Taxonomy" id="2518684"/>
    <lineage>
        <taxon>Bacteria</taxon>
        <taxon>Bacillati</taxon>
        <taxon>Actinomycetota</taxon>
        <taxon>Actinomycetes</taxon>
        <taxon>Micrococcales</taxon>
        <taxon>Ruaniaceae</taxon>
        <taxon>Occultella</taxon>
    </lineage>
</organism>
<feature type="transmembrane region" description="Helical" evidence="6">
    <location>
        <begin position="206"/>
        <end position="224"/>
    </location>
</feature>
<comment type="caution">
    <text evidence="7">The sequence shown here is derived from an EMBL/GenBank/DDBJ whole genome shotgun (WGS) entry which is preliminary data.</text>
</comment>
<feature type="transmembrane region" description="Helical" evidence="6">
    <location>
        <begin position="660"/>
        <end position="681"/>
    </location>
</feature>
<sequence>MATDQDAAAAQGSAPAVGAVAHRSAAERLRGWFAAQAGAPRDRRPTDAVLLAGSALILVAALVFARPAGTDARVLAALAEIPWLEWWIWRALITLLMAWGVLLITVAIASGRWHLVRDQAGAALLAGAGAIAVRLTAGSVPDLADAVVPWTADGPRYPSLVLATTVAVVGVTGPHLTAPVRRVGRGIAIAGAIAAVATGTSGPWGSLTGVALGWIAAAVIHLVAGSPGGRLTLTEVRRALGQLGVVAHDLRYLAMTERGQLLVTATSAAGEPLLVRLHGRDAWDSQVVTAVGSSIWYRGRSALAPSSRLEQVEHEAFATLLAERSGVPVLPIVAAGLVDERDALLVLAADARPFAQTPDAHDPAGPDGPHDPDVLAAEYWAALERLHGIGLAHGSLNPAALVVRSDGTAALTDLGRARSNPSEFHRSADHAGLLVATALVLGPDRAIAAATAALDAEHVGAALPLVQPALLDRTTRQLVRERSLDLDSLRTDAAAATGVEPPKLAELRRLSLKKVLTLAVVVLLAYVIVSAISGIGLDTLIAELRAAAPGWVIAAILVTPLVQVGSAMSSIGASPRPLPFMPVLALQYAIQFMGLVVPSVAARVALIVRFFQRAGLPAASAVTVGAIDGASGLVTQAIMLVLLAATGLVSLTLPGGGLEIDLPLGLIALGLVAALAIAWAIPRVRHYLQARLGEARSSLQVLRSPKNLALMFFGNVIAQTLLAVVLWLSLRAFGQELPLTELLLIQCMVALFAGVMPVPGGIGVAEAALTAALVGAGIEEATALSTALVFRIATFYLPPAYGAPALGWLRRRGAV</sequence>
<feature type="transmembrane region" description="Helical" evidence="6">
    <location>
        <begin position="631"/>
        <end position="653"/>
    </location>
</feature>
<dbReference type="Proteomes" id="UP000504882">
    <property type="component" value="Unassembled WGS sequence"/>
</dbReference>
<gene>
    <name evidence="7" type="ORF">EXU48_18210</name>
</gene>
<protein>
    <recommendedName>
        <fullName evidence="9">TIGR00374 family protein</fullName>
    </recommendedName>
</protein>
<accession>A0ABY2E0U0</accession>
<feature type="transmembrane region" description="Helical" evidence="6">
    <location>
        <begin position="120"/>
        <end position="137"/>
    </location>
</feature>
<dbReference type="Pfam" id="PF03706">
    <property type="entry name" value="LPG_synthase_TM"/>
    <property type="match status" value="1"/>
</dbReference>
<evidence type="ECO:0000256" key="2">
    <source>
        <dbReference type="ARBA" id="ARBA00022475"/>
    </source>
</evidence>
<evidence type="ECO:0000256" key="6">
    <source>
        <dbReference type="SAM" id="Phobius"/>
    </source>
</evidence>
<feature type="transmembrane region" description="Helical" evidence="6">
    <location>
        <begin position="515"/>
        <end position="536"/>
    </location>
</feature>
<evidence type="ECO:0000256" key="4">
    <source>
        <dbReference type="ARBA" id="ARBA00022989"/>
    </source>
</evidence>
<dbReference type="InterPro" id="IPR011009">
    <property type="entry name" value="Kinase-like_dom_sf"/>
</dbReference>
<feature type="transmembrane region" description="Helical" evidence="6">
    <location>
        <begin position="742"/>
        <end position="768"/>
    </location>
</feature>
<feature type="transmembrane region" description="Helical" evidence="6">
    <location>
        <begin position="548"/>
        <end position="567"/>
    </location>
</feature>
<evidence type="ECO:0008006" key="9">
    <source>
        <dbReference type="Google" id="ProtNLM"/>
    </source>
</evidence>
<dbReference type="PANTHER" id="PTHR39087">
    <property type="entry name" value="UPF0104 MEMBRANE PROTEIN MJ1595"/>
    <property type="match status" value="1"/>
</dbReference>
<dbReference type="RefSeq" id="WP_133109103.1">
    <property type="nucleotide sequence ID" value="NZ_SMNA01000009.1"/>
</dbReference>
<proteinExistence type="predicted"/>
<evidence type="ECO:0000256" key="3">
    <source>
        <dbReference type="ARBA" id="ARBA00022692"/>
    </source>
</evidence>
<feature type="transmembrane region" description="Helical" evidence="6">
    <location>
        <begin position="183"/>
        <end position="200"/>
    </location>
</feature>
<feature type="transmembrane region" description="Helical" evidence="6">
    <location>
        <begin position="157"/>
        <end position="176"/>
    </location>
</feature>
<reference evidence="7 8" key="1">
    <citation type="submission" date="2019-03" db="EMBL/GenBank/DDBJ databases">
        <title>Genomic features of bacteria from cold environments.</title>
        <authorList>
            <person name="Shen L."/>
        </authorList>
    </citation>
    <scope>NUCLEOTIDE SEQUENCE [LARGE SCALE GENOMIC DNA]</scope>
    <source>
        <strain evidence="8">T3246-1</strain>
    </source>
</reference>
<dbReference type="InterPro" id="IPR022791">
    <property type="entry name" value="L-PG_synthase/AglD"/>
</dbReference>
<dbReference type="PANTHER" id="PTHR39087:SF2">
    <property type="entry name" value="UPF0104 MEMBRANE PROTEIN MJ1595"/>
    <property type="match status" value="1"/>
</dbReference>
<evidence type="ECO:0000313" key="7">
    <source>
        <dbReference type="EMBL" id="TDE90388.1"/>
    </source>
</evidence>
<evidence type="ECO:0000256" key="1">
    <source>
        <dbReference type="ARBA" id="ARBA00004651"/>
    </source>
</evidence>
<feature type="transmembrane region" description="Helical" evidence="6">
    <location>
        <begin position="788"/>
        <end position="809"/>
    </location>
</feature>
<comment type="subcellular location">
    <subcellularLocation>
        <location evidence="1">Cell membrane</location>
        <topology evidence="1">Multi-pass membrane protein</topology>
    </subcellularLocation>
</comment>
<feature type="transmembrane region" description="Helical" evidence="6">
    <location>
        <begin position="588"/>
        <end position="611"/>
    </location>
</feature>
<dbReference type="EMBL" id="SMNA01000009">
    <property type="protein sequence ID" value="TDE90388.1"/>
    <property type="molecule type" value="Genomic_DNA"/>
</dbReference>
<keyword evidence="5 6" id="KW-0472">Membrane</keyword>
<keyword evidence="3 6" id="KW-0812">Transmembrane</keyword>
<keyword evidence="8" id="KW-1185">Reference proteome</keyword>
<evidence type="ECO:0000313" key="8">
    <source>
        <dbReference type="Proteomes" id="UP000504882"/>
    </source>
</evidence>
<keyword evidence="2" id="KW-1003">Cell membrane</keyword>